<comment type="caution">
    <text evidence="1">The sequence shown here is derived from an EMBL/GenBank/DDBJ whole genome shotgun (WGS) entry which is preliminary data.</text>
</comment>
<organism evidence="1 3">
    <name type="scientific">Methanosphaera cuniculi</name>
    <dbReference type="NCBI Taxonomy" id="1077256"/>
    <lineage>
        <taxon>Archaea</taxon>
        <taxon>Methanobacteriati</taxon>
        <taxon>Methanobacteriota</taxon>
        <taxon>Methanomada group</taxon>
        <taxon>Methanobacteria</taxon>
        <taxon>Methanobacteriales</taxon>
        <taxon>Methanobacteriaceae</taxon>
        <taxon>Methanosphaera</taxon>
    </lineage>
</organism>
<dbReference type="Proteomes" id="UP000217528">
    <property type="component" value="Unassembled WGS sequence"/>
</dbReference>
<dbReference type="RefSeq" id="WP_095608201.1">
    <property type="nucleotide sequence ID" value="NZ_CAUHCB010000005.1"/>
</dbReference>
<dbReference type="AlphaFoldDB" id="A0A2A2HF08"/>
<sequence length="72" mass="8582">MHDVQILKPIKAYNRMIYPIAKLDVNILFKSFVNITYEVIALKIVEGDDLIYYMNISMDNEIFEKLEKNREL</sequence>
<dbReference type="EMBL" id="LWMS01000045">
    <property type="protein sequence ID" value="PWL07670.1"/>
    <property type="molecule type" value="Genomic_DNA"/>
</dbReference>
<keyword evidence="3" id="KW-1185">Reference proteome</keyword>
<name>A0A2A2HF08_9EURY</name>
<gene>
    <name evidence="1" type="ORF">ASJ82_06600</name>
    <name evidence="2" type="ORF">MSCUN_14230</name>
</gene>
<reference evidence="1 3" key="2">
    <citation type="journal article" date="2017" name="BMC Genomics">
        <title>Genomic analysis of methanogenic archaea reveals a shift towards energy conservation.</title>
        <authorList>
            <person name="Gilmore S.P."/>
            <person name="Henske J.K."/>
            <person name="Sexton J.A."/>
            <person name="Solomon K.V."/>
            <person name="Seppala S."/>
            <person name="Yoo J.I."/>
            <person name="Huyett L.M."/>
            <person name="Pressman A."/>
            <person name="Cogan J.Z."/>
            <person name="Kivenson V."/>
            <person name="Peng X."/>
            <person name="Tan Y."/>
            <person name="Valentine D.L."/>
            <person name="O'Malley M.A."/>
        </authorList>
    </citation>
    <scope>NUCLEOTIDE SEQUENCE [LARGE SCALE GENOMIC DNA]</scope>
    <source>
        <strain evidence="1 3">1R-7</strain>
    </source>
</reference>
<proteinExistence type="predicted"/>
<dbReference type="EMBL" id="LMVN01000006">
    <property type="protein sequence ID" value="PAV07854.1"/>
    <property type="molecule type" value="Genomic_DNA"/>
</dbReference>
<protein>
    <submittedName>
        <fullName evidence="1">Uncharacterized protein</fullName>
    </submittedName>
</protein>
<reference evidence="2 4" key="1">
    <citation type="submission" date="2016-04" db="EMBL/GenBank/DDBJ databases">
        <title>Genome sequence of Methanosphaera cuniculi DSM 4103.</title>
        <authorList>
            <person name="Poehlein A."/>
            <person name="Seedorf H."/>
            <person name="Daniel R."/>
        </authorList>
    </citation>
    <scope>NUCLEOTIDE SEQUENCE [LARGE SCALE GENOMIC DNA]</scope>
    <source>
        <strain evidence="2 4">DSM 4103</strain>
    </source>
</reference>
<evidence type="ECO:0000313" key="3">
    <source>
        <dbReference type="Proteomes" id="UP000217528"/>
    </source>
</evidence>
<evidence type="ECO:0000313" key="2">
    <source>
        <dbReference type="EMBL" id="PWL07670.1"/>
    </source>
</evidence>
<accession>A0A2A2HF08</accession>
<evidence type="ECO:0000313" key="4">
    <source>
        <dbReference type="Proteomes" id="UP000246004"/>
    </source>
</evidence>
<evidence type="ECO:0000313" key="1">
    <source>
        <dbReference type="EMBL" id="PAV07854.1"/>
    </source>
</evidence>
<dbReference type="Proteomes" id="UP000246004">
    <property type="component" value="Unassembled WGS sequence"/>
</dbReference>